<evidence type="ECO:0000313" key="3">
    <source>
        <dbReference type="Proteomes" id="UP000305067"/>
    </source>
</evidence>
<dbReference type="STRING" id="1884261.A0A5C3QRT1"/>
<feature type="region of interest" description="Disordered" evidence="1">
    <location>
        <begin position="1"/>
        <end position="25"/>
    </location>
</feature>
<dbReference type="Proteomes" id="UP000305067">
    <property type="component" value="Unassembled WGS sequence"/>
</dbReference>
<evidence type="ECO:0000256" key="1">
    <source>
        <dbReference type="SAM" id="MobiDB-lite"/>
    </source>
</evidence>
<evidence type="ECO:0000313" key="2">
    <source>
        <dbReference type="EMBL" id="TFL02989.1"/>
    </source>
</evidence>
<protein>
    <recommendedName>
        <fullName evidence="4">Arrestin-like N-terminal domain-containing protein</fullName>
    </recommendedName>
</protein>
<proteinExistence type="predicted"/>
<dbReference type="AlphaFoldDB" id="A0A5C3QRT1"/>
<name>A0A5C3QRT1_9AGAR</name>
<keyword evidence="3" id="KW-1185">Reference proteome</keyword>
<reference evidence="2 3" key="1">
    <citation type="journal article" date="2019" name="Nat. Ecol. Evol.">
        <title>Megaphylogeny resolves global patterns of mushroom evolution.</title>
        <authorList>
            <person name="Varga T."/>
            <person name="Krizsan K."/>
            <person name="Foldi C."/>
            <person name="Dima B."/>
            <person name="Sanchez-Garcia M."/>
            <person name="Sanchez-Ramirez S."/>
            <person name="Szollosi G.J."/>
            <person name="Szarkandi J.G."/>
            <person name="Papp V."/>
            <person name="Albert L."/>
            <person name="Andreopoulos W."/>
            <person name="Angelini C."/>
            <person name="Antonin V."/>
            <person name="Barry K.W."/>
            <person name="Bougher N.L."/>
            <person name="Buchanan P."/>
            <person name="Buyck B."/>
            <person name="Bense V."/>
            <person name="Catcheside P."/>
            <person name="Chovatia M."/>
            <person name="Cooper J."/>
            <person name="Damon W."/>
            <person name="Desjardin D."/>
            <person name="Finy P."/>
            <person name="Geml J."/>
            <person name="Haridas S."/>
            <person name="Hughes K."/>
            <person name="Justo A."/>
            <person name="Karasinski D."/>
            <person name="Kautmanova I."/>
            <person name="Kiss B."/>
            <person name="Kocsube S."/>
            <person name="Kotiranta H."/>
            <person name="LaButti K.M."/>
            <person name="Lechner B.E."/>
            <person name="Liimatainen K."/>
            <person name="Lipzen A."/>
            <person name="Lukacs Z."/>
            <person name="Mihaltcheva S."/>
            <person name="Morgado L.N."/>
            <person name="Niskanen T."/>
            <person name="Noordeloos M.E."/>
            <person name="Ohm R.A."/>
            <person name="Ortiz-Santana B."/>
            <person name="Ovrebo C."/>
            <person name="Racz N."/>
            <person name="Riley R."/>
            <person name="Savchenko A."/>
            <person name="Shiryaev A."/>
            <person name="Soop K."/>
            <person name="Spirin V."/>
            <person name="Szebenyi C."/>
            <person name="Tomsovsky M."/>
            <person name="Tulloss R.E."/>
            <person name="Uehling J."/>
            <person name="Grigoriev I.V."/>
            <person name="Vagvolgyi C."/>
            <person name="Papp T."/>
            <person name="Martin F.M."/>
            <person name="Miettinen O."/>
            <person name="Hibbett D.S."/>
            <person name="Nagy L.G."/>
        </authorList>
    </citation>
    <scope>NUCLEOTIDE SEQUENCE [LARGE SCALE GENOMIC DNA]</scope>
    <source>
        <strain evidence="2 3">CBS 309.79</strain>
    </source>
</reference>
<sequence length="435" mass="48480">MHLPSYYSSSGAGPSSSSILLPPSYTQRPNALEETIENTPSEPSYSGSFVKRTKDATIAIFNQEDDASLPVYGAHGDIRGEIVPRRRETVVSVDLKLEGSMSTMTTSGGRIVPILRQTHSLYRRSPRSTRGPPELCPSIVPFDLRMPLRFRHTELGRELHLPPTLRVSLREDKNTKSDLLYANVEYSLVLSIEHHVSLLGLKVAKSTESFRIPFSYLPRTRPSSPAIDRPLRRSLKCQPNEWCQISSRIQALDPAMGALDLDLFTPSIRVYPIGASIRFHLHAYGTLLAIRELHRLITAWHAGLAPVPMKVTLMRQWAVTPSSAKRTVHNVEISEAKSRPLPPSIDSEEPGMDGGTATIDWDGEIPLERAAVGETGSFDAGHLLAEDYVSVSFQPDPSLASKLSPHAFYYPIRLVSHPWIQSDVFDDDHEYLFSR</sequence>
<organism evidence="2 3">
    <name type="scientific">Pterulicium gracile</name>
    <dbReference type="NCBI Taxonomy" id="1884261"/>
    <lineage>
        <taxon>Eukaryota</taxon>
        <taxon>Fungi</taxon>
        <taxon>Dikarya</taxon>
        <taxon>Basidiomycota</taxon>
        <taxon>Agaricomycotina</taxon>
        <taxon>Agaricomycetes</taxon>
        <taxon>Agaricomycetidae</taxon>
        <taxon>Agaricales</taxon>
        <taxon>Pleurotineae</taxon>
        <taxon>Pterulaceae</taxon>
        <taxon>Pterulicium</taxon>
    </lineage>
</organism>
<evidence type="ECO:0008006" key="4">
    <source>
        <dbReference type="Google" id="ProtNLM"/>
    </source>
</evidence>
<dbReference type="OrthoDB" id="3252135at2759"/>
<gene>
    <name evidence="2" type="ORF">BDV98DRAFT_411574</name>
</gene>
<accession>A0A5C3QRT1</accession>
<dbReference type="EMBL" id="ML178821">
    <property type="protein sequence ID" value="TFL02989.1"/>
    <property type="molecule type" value="Genomic_DNA"/>
</dbReference>